<name>A0A1Y2P3A7_STRFR</name>
<evidence type="ECO:0000313" key="2">
    <source>
        <dbReference type="EMBL" id="OSY53719.1"/>
    </source>
</evidence>
<reference evidence="2 3" key="1">
    <citation type="submission" date="2016-09" db="EMBL/GenBank/DDBJ databases">
        <title>Streptomyces fradiae DSM40063, a candidate organism with high potential of specific P450 cytochromes.</title>
        <authorList>
            <person name="Grumaz C."/>
            <person name="Vainshtein Y."/>
            <person name="Kirstahler P."/>
            <person name="Sohn K."/>
        </authorList>
    </citation>
    <scope>NUCLEOTIDE SEQUENCE [LARGE SCALE GENOMIC DNA]</scope>
    <source>
        <strain evidence="2 3">DSM 40063</strain>
    </source>
</reference>
<dbReference type="EMBL" id="MIFZ01000065">
    <property type="protein sequence ID" value="OSY53719.1"/>
    <property type="molecule type" value="Genomic_DNA"/>
</dbReference>
<dbReference type="InterPro" id="IPR029064">
    <property type="entry name" value="Ribosomal_eL30-like_sf"/>
</dbReference>
<dbReference type="InterPro" id="IPR041289">
    <property type="entry name" value="Bact_RF_family3"/>
</dbReference>
<gene>
    <name evidence="2" type="ORF">BG846_00660</name>
</gene>
<dbReference type="AlphaFoldDB" id="A0A1Y2P3A7"/>
<evidence type="ECO:0008006" key="4">
    <source>
        <dbReference type="Google" id="ProtNLM"/>
    </source>
</evidence>
<evidence type="ECO:0000256" key="1">
    <source>
        <dbReference type="SAM" id="MobiDB-lite"/>
    </source>
</evidence>
<dbReference type="Gene3D" id="3.30.1330.30">
    <property type="match status" value="1"/>
</dbReference>
<organism evidence="2 3">
    <name type="scientific">Streptomyces fradiae ATCC 10745 = DSM 40063</name>
    <dbReference type="NCBI Taxonomy" id="1319510"/>
    <lineage>
        <taxon>Bacteria</taxon>
        <taxon>Bacillati</taxon>
        <taxon>Actinomycetota</taxon>
        <taxon>Actinomycetes</taxon>
        <taxon>Kitasatosporales</taxon>
        <taxon>Streptomycetaceae</taxon>
        <taxon>Streptomyces</taxon>
    </lineage>
</organism>
<dbReference type="Pfam" id="PF18845">
    <property type="entry name" value="baeRF_family3"/>
    <property type="match status" value="1"/>
</dbReference>
<feature type="region of interest" description="Disordered" evidence="1">
    <location>
        <begin position="1"/>
        <end position="86"/>
    </location>
</feature>
<accession>A0A1Y2P3A7</accession>
<proteinExistence type="predicted"/>
<feature type="compositionally biased region" description="Low complexity" evidence="1">
    <location>
        <begin position="13"/>
        <end position="23"/>
    </location>
</feature>
<sequence>MRPAPVAGEADTAPSARAAAPGHRGPGSPGVPAAPVVARAGGRAPCPPLAAGAAAYPADRPRVRRPARGTGAGKAPRDGPAVSAPPHERLLMHPVLSTEVLAELRRPRPYPALSLTMPTHRRQPDNAQDPVRLRTLVARAERALQDDPAITRERRADVLEQLERAVAEFDLAYAEDGLVLYAAPGEHQAWSLARTVPERVVVSDTFLTRNLVAAHAAEQPQWAMALAADHVSLWSAGPERAVEYTGGGFPLTRSLEVPDAEREQRVGDLASSYRDEDTRAFFRAVHGALRTVLDAAPRPLTVFGDAPALALLEETGPLPQGTLTVRHGGLARGPAEAVREAVGPVRGARDEALATTVSAELEAARGRHEYAGGLDEVWRAAGEGRIGLLAVEEHHRAVVRDRGDHLEPADPGASGARDDIVDEIVERALENGAEVRFVPDDTLADAGRIAAVLRF</sequence>
<comment type="caution">
    <text evidence="2">The sequence shown here is derived from an EMBL/GenBank/DDBJ whole genome shotgun (WGS) entry which is preliminary data.</text>
</comment>
<evidence type="ECO:0000313" key="3">
    <source>
        <dbReference type="Proteomes" id="UP000194318"/>
    </source>
</evidence>
<protein>
    <recommendedName>
        <fullName evidence="4">Chemotaxis protein</fullName>
    </recommendedName>
</protein>
<feature type="compositionally biased region" description="Low complexity" evidence="1">
    <location>
        <begin position="30"/>
        <end position="58"/>
    </location>
</feature>
<dbReference type="Proteomes" id="UP000194318">
    <property type="component" value="Unassembled WGS sequence"/>
</dbReference>